<evidence type="ECO:0000313" key="1">
    <source>
        <dbReference type="EMBL" id="USW57846.1"/>
    </source>
</evidence>
<evidence type="ECO:0000313" key="2">
    <source>
        <dbReference type="Proteomes" id="UP001056384"/>
    </source>
</evidence>
<proteinExistence type="predicted"/>
<dbReference type="AlphaFoldDB" id="A0A9Q9B645"/>
<protein>
    <submittedName>
        <fullName evidence="1">Uncharacterized protein</fullName>
    </submittedName>
</protein>
<dbReference type="EMBL" id="CP099427">
    <property type="protein sequence ID" value="USW57846.1"/>
    <property type="molecule type" value="Genomic_DNA"/>
</dbReference>
<reference evidence="1" key="1">
    <citation type="submission" date="2022-06" db="EMBL/GenBank/DDBJ databases">
        <title>Complete genome sequences of two strains of the flax pathogen Septoria linicola.</title>
        <authorList>
            <person name="Lapalu N."/>
            <person name="Simon A."/>
            <person name="Demenou B."/>
            <person name="Paumier D."/>
            <person name="Guillot M.-P."/>
            <person name="Gout L."/>
            <person name="Valade R."/>
        </authorList>
    </citation>
    <scope>NUCLEOTIDE SEQUENCE</scope>
    <source>
        <strain evidence="1">SE15195</strain>
    </source>
</reference>
<name>A0A9Q9B645_9PEZI</name>
<keyword evidence="2" id="KW-1185">Reference proteome</keyword>
<organism evidence="1 2">
    <name type="scientific">Septoria linicola</name>
    <dbReference type="NCBI Taxonomy" id="215465"/>
    <lineage>
        <taxon>Eukaryota</taxon>
        <taxon>Fungi</taxon>
        <taxon>Dikarya</taxon>
        <taxon>Ascomycota</taxon>
        <taxon>Pezizomycotina</taxon>
        <taxon>Dothideomycetes</taxon>
        <taxon>Dothideomycetidae</taxon>
        <taxon>Mycosphaerellales</taxon>
        <taxon>Mycosphaerellaceae</taxon>
        <taxon>Septoria</taxon>
    </lineage>
</organism>
<sequence>MALVWFNVHFPDGGQQPDGMYSPQMHLSTVVTSIRRQLSSDWQNTDHWRLIWRDHDLWRAKEEVSQHSLQNLGITADIDLYLVGRNGVDRASLFFFFVQFELEGASVKPFSSALPVGARVEQ</sequence>
<accession>A0A9Q9B645</accession>
<gene>
    <name evidence="1" type="ORF">Slin15195_G111650</name>
</gene>
<dbReference type="Proteomes" id="UP001056384">
    <property type="component" value="Chromosome 10"/>
</dbReference>